<evidence type="ECO:0000256" key="5">
    <source>
        <dbReference type="ARBA" id="ARBA00022679"/>
    </source>
</evidence>
<proteinExistence type="inferred from homology"/>
<evidence type="ECO:0000256" key="9">
    <source>
        <dbReference type="ARBA" id="ARBA00023141"/>
    </source>
</evidence>
<dbReference type="EMBL" id="CP034346">
    <property type="protein sequence ID" value="AZS14591.1"/>
    <property type="molecule type" value="Genomic_DNA"/>
</dbReference>
<dbReference type="GO" id="GO:0000287">
    <property type="term" value="F:magnesium ion binding"/>
    <property type="evidence" value="ECO:0007669"/>
    <property type="project" value="UniProtKB-UniRule"/>
</dbReference>
<dbReference type="InterPro" id="IPR000623">
    <property type="entry name" value="Shikimate_kinase/TSH1"/>
</dbReference>
<evidence type="ECO:0000313" key="12">
    <source>
        <dbReference type="EMBL" id="AZS14591.1"/>
    </source>
</evidence>
<dbReference type="PANTHER" id="PTHR21087:SF16">
    <property type="entry name" value="SHIKIMATE KINASE 1, CHLOROPLASTIC"/>
    <property type="match status" value="1"/>
</dbReference>
<dbReference type="Proteomes" id="UP000270678">
    <property type="component" value="Chromosome"/>
</dbReference>
<dbReference type="SUPFAM" id="SSF52540">
    <property type="entry name" value="P-loop containing nucleoside triphosphate hydrolases"/>
    <property type="match status" value="1"/>
</dbReference>
<dbReference type="KEGG" id="plut:EI981_09085"/>
<comment type="function">
    <text evidence="11">Catalyzes the specific phosphorylation of the 3-hydroxyl group of shikimic acid using ATP as a cosubstrate.</text>
</comment>
<evidence type="ECO:0000256" key="3">
    <source>
        <dbReference type="ARBA" id="ARBA00012154"/>
    </source>
</evidence>
<keyword evidence="11" id="KW-0460">Magnesium</keyword>
<dbReference type="GO" id="GO:0009423">
    <property type="term" value="P:chorismate biosynthetic process"/>
    <property type="evidence" value="ECO:0007669"/>
    <property type="project" value="UniProtKB-UniRule"/>
</dbReference>
<feature type="binding site" evidence="11">
    <location>
        <begin position="16"/>
        <end position="21"/>
    </location>
    <ligand>
        <name>ATP</name>
        <dbReference type="ChEBI" id="CHEBI:30616"/>
    </ligand>
</feature>
<keyword evidence="9 11" id="KW-0057">Aromatic amino acid biosynthesis</keyword>
<dbReference type="InterPro" id="IPR023000">
    <property type="entry name" value="Shikimate_kinase_CS"/>
</dbReference>
<feature type="binding site" evidence="11">
    <location>
        <position position="62"/>
    </location>
    <ligand>
        <name>substrate</name>
    </ligand>
</feature>
<dbReference type="GO" id="GO:0004765">
    <property type="term" value="F:shikimate kinase activity"/>
    <property type="evidence" value="ECO:0007669"/>
    <property type="project" value="UniProtKB-UniRule"/>
</dbReference>
<evidence type="ECO:0000313" key="13">
    <source>
        <dbReference type="Proteomes" id="UP000270678"/>
    </source>
</evidence>
<dbReference type="OrthoDB" id="9800332at2"/>
<evidence type="ECO:0000256" key="11">
    <source>
        <dbReference type="HAMAP-Rule" id="MF_00109"/>
    </source>
</evidence>
<dbReference type="PRINTS" id="PR01100">
    <property type="entry name" value="SHIKIMTKNASE"/>
</dbReference>
<dbReference type="HAMAP" id="MF_00109">
    <property type="entry name" value="Shikimate_kinase"/>
    <property type="match status" value="1"/>
</dbReference>
<feature type="binding site" evidence="11">
    <location>
        <position position="20"/>
    </location>
    <ligand>
        <name>Mg(2+)</name>
        <dbReference type="ChEBI" id="CHEBI:18420"/>
    </ligand>
</feature>
<comment type="subcellular location">
    <subcellularLocation>
        <location evidence="11">Cytoplasm</location>
    </subcellularLocation>
</comment>
<dbReference type="PROSITE" id="PS01128">
    <property type="entry name" value="SHIKIMATE_KINASE"/>
    <property type="match status" value="1"/>
</dbReference>
<dbReference type="GO" id="GO:0005524">
    <property type="term" value="F:ATP binding"/>
    <property type="evidence" value="ECO:0007669"/>
    <property type="project" value="UniProtKB-UniRule"/>
</dbReference>
<comment type="subunit">
    <text evidence="11">Monomer.</text>
</comment>
<comment type="pathway">
    <text evidence="1 11">Metabolic intermediate biosynthesis; chorismate biosynthesis; chorismate from D-erythrose 4-phosphate and phosphoenolpyruvate: step 5/7.</text>
</comment>
<name>A0A3Q9I7M8_9BACL</name>
<keyword evidence="13" id="KW-1185">Reference proteome</keyword>
<organism evidence="12 13">
    <name type="scientific">Paenibacillus lutimineralis</name>
    <dbReference type="NCBI Taxonomy" id="2707005"/>
    <lineage>
        <taxon>Bacteria</taxon>
        <taxon>Bacillati</taxon>
        <taxon>Bacillota</taxon>
        <taxon>Bacilli</taxon>
        <taxon>Bacillales</taxon>
        <taxon>Paenibacillaceae</taxon>
        <taxon>Paenibacillus</taxon>
    </lineage>
</organism>
<dbReference type="GO" id="GO:0008652">
    <property type="term" value="P:amino acid biosynthetic process"/>
    <property type="evidence" value="ECO:0007669"/>
    <property type="project" value="UniProtKB-KW"/>
</dbReference>
<evidence type="ECO:0000256" key="4">
    <source>
        <dbReference type="ARBA" id="ARBA00022605"/>
    </source>
</evidence>
<keyword evidence="6 11" id="KW-0547">Nucleotide-binding</keyword>
<dbReference type="Gene3D" id="3.40.50.300">
    <property type="entry name" value="P-loop containing nucleotide triphosphate hydrolases"/>
    <property type="match status" value="1"/>
</dbReference>
<keyword evidence="7 11" id="KW-0418">Kinase</keyword>
<comment type="cofactor">
    <cofactor evidence="11">
        <name>Mg(2+)</name>
        <dbReference type="ChEBI" id="CHEBI:18420"/>
    </cofactor>
    <text evidence="11">Binds 1 Mg(2+) ion per subunit.</text>
</comment>
<keyword evidence="4 11" id="KW-0028">Amino-acid biosynthesis</keyword>
<keyword evidence="8 11" id="KW-0067">ATP-binding</keyword>
<evidence type="ECO:0000256" key="10">
    <source>
        <dbReference type="ARBA" id="ARBA00048567"/>
    </source>
</evidence>
<dbReference type="CDD" id="cd00464">
    <property type="entry name" value="SK"/>
    <property type="match status" value="1"/>
</dbReference>
<dbReference type="InterPro" id="IPR031322">
    <property type="entry name" value="Shikimate/glucono_kinase"/>
</dbReference>
<sequence>MLSSHKDNIILVGMMGTGKSTVGAHLADKLGYRLIDLDQQIVQQAGCSIPEIFAEKGEAYFRDLESDVLDRVLQEGGIVLATGGGAVLRESNCKCMLGHGQVVALAATVEEILSRVGEDKNRPLLAGGAKQRIETLLDERKHAYLFAHHHVNTTGKSVEQVSDEILMLCRG</sequence>
<protein>
    <recommendedName>
        <fullName evidence="3 11">Shikimate kinase</fullName>
        <shortName evidence="11">SK</shortName>
        <ecNumber evidence="3 11">2.7.1.71</ecNumber>
    </recommendedName>
</protein>
<evidence type="ECO:0000256" key="2">
    <source>
        <dbReference type="ARBA" id="ARBA00006997"/>
    </source>
</evidence>
<keyword evidence="5 11" id="KW-0808">Transferase</keyword>
<gene>
    <name evidence="11" type="primary">aroK</name>
    <name evidence="12" type="ORF">EI981_09085</name>
</gene>
<dbReference type="EC" id="2.7.1.71" evidence="3 11"/>
<evidence type="ECO:0000256" key="6">
    <source>
        <dbReference type="ARBA" id="ARBA00022741"/>
    </source>
</evidence>
<evidence type="ECO:0000256" key="8">
    <source>
        <dbReference type="ARBA" id="ARBA00022840"/>
    </source>
</evidence>
<dbReference type="PANTHER" id="PTHR21087">
    <property type="entry name" value="SHIKIMATE KINASE"/>
    <property type="match status" value="1"/>
</dbReference>
<dbReference type="GO" id="GO:0005829">
    <property type="term" value="C:cytosol"/>
    <property type="evidence" value="ECO:0007669"/>
    <property type="project" value="TreeGrafter"/>
</dbReference>
<accession>A0A3Q9I7M8</accession>
<dbReference type="AlphaFoldDB" id="A0A3Q9I7M8"/>
<dbReference type="Pfam" id="PF01202">
    <property type="entry name" value="SKI"/>
    <property type="match status" value="1"/>
</dbReference>
<comment type="similarity">
    <text evidence="2 11">Belongs to the shikimate kinase family.</text>
</comment>
<keyword evidence="11" id="KW-0963">Cytoplasm</keyword>
<dbReference type="InterPro" id="IPR027417">
    <property type="entry name" value="P-loop_NTPase"/>
</dbReference>
<comment type="catalytic activity">
    <reaction evidence="10 11">
        <text>shikimate + ATP = 3-phosphoshikimate + ADP + H(+)</text>
        <dbReference type="Rhea" id="RHEA:13121"/>
        <dbReference type="ChEBI" id="CHEBI:15378"/>
        <dbReference type="ChEBI" id="CHEBI:30616"/>
        <dbReference type="ChEBI" id="CHEBI:36208"/>
        <dbReference type="ChEBI" id="CHEBI:145989"/>
        <dbReference type="ChEBI" id="CHEBI:456216"/>
        <dbReference type="EC" id="2.7.1.71"/>
    </reaction>
</comment>
<evidence type="ECO:0000256" key="1">
    <source>
        <dbReference type="ARBA" id="ARBA00004842"/>
    </source>
</evidence>
<feature type="binding site" evidence="11">
    <location>
        <position position="84"/>
    </location>
    <ligand>
        <name>substrate</name>
    </ligand>
</feature>
<feature type="binding site" evidence="11">
    <location>
        <position position="38"/>
    </location>
    <ligand>
        <name>substrate</name>
    </ligand>
</feature>
<comment type="caution">
    <text evidence="11">Lacks conserved residue(s) required for the propagation of feature annotation.</text>
</comment>
<reference evidence="13" key="1">
    <citation type="submission" date="2018-12" db="EMBL/GenBank/DDBJ databases">
        <title>Complete genome sequence of Paenibacillus sp. MBLB1234.</title>
        <authorList>
            <person name="Nam Y.-D."/>
            <person name="Kang J."/>
            <person name="Chung W.-H."/>
            <person name="Park Y.S."/>
        </authorList>
    </citation>
    <scope>NUCLEOTIDE SEQUENCE [LARGE SCALE GENOMIC DNA]</scope>
    <source>
        <strain evidence="13">MBLB1234</strain>
    </source>
</reference>
<feature type="binding site" evidence="11">
    <location>
        <position position="122"/>
    </location>
    <ligand>
        <name>ATP</name>
        <dbReference type="ChEBI" id="CHEBI:30616"/>
    </ligand>
</feature>
<dbReference type="GO" id="GO:0009073">
    <property type="term" value="P:aromatic amino acid family biosynthetic process"/>
    <property type="evidence" value="ECO:0007669"/>
    <property type="project" value="UniProtKB-KW"/>
</dbReference>
<dbReference type="RefSeq" id="WP_126997398.1">
    <property type="nucleotide sequence ID" value="NZ_CP034346.1"/>
</dbReference>
<evidence type="ECO:0000256" key="7">
    <source>
        <dbReference type="ARBA" id="ARBA00022777"/>
    </source>
</evidence>
<keyword evidence="11" id="KW-0479">Metal-binding</keyword>
<dbReference type="UniPathway" id="UPA00053">
    <property type="reaction ID" value="UER00088"/>
</dbReference>
<feature type="binding site" evidence="11">
    <location>
        <position position="140"/>
    </location>
    <ligand>
        <name>substrate</name>
    </ligand>
</feature>